<evidence type="ECO:0000313" key="1">
    <source>
        <dbReference type="EMBL" id="KKN61438.1"/>
    </source>
</evidence>
<dbReference type="AlphaFoldDB" id="A0A0F9V6E5"/>
<dbReference type="InterPro" id="IPR010239">
    <property type="entry name" value="CHP02001"/>
</dbReference>
<dbReference type="NCBIfam" id="TIGR02001">
    <property type="entry name" value="gcw_chp"/>
    <property type="match status" value="1"/>
</dbReference>
<gene>
    <name evidence="1" type="ORF">LCGC14_0521890</name>
</gene>
<name>A0A0F9V6E5_9ZZZZ</name>
<protein>
    <recommendedName>
        <fullName evidence="2">Histidine kinase</fullName>
    </recommendedName>
</protein>
<dbReference type="EMBL" id="LAZR01000658">
    <property type="protein sequence ID" value="KKN61438.1"/>
    <property type="molecule type" value="Genomic_DNA"/>
</dbReference>
<organism evidence="1">
    <name type="scientific">marine sediment metagenome</name>
    <dbReference type="NCBI Taxonomy" id="412755"/>
    <lineage>
        <taxon>unclassified sequences</taxon>
        <taxon>metagenomes</taxon>
        <taxon>ecological metagenomes</taxon>
    </lineage>
</organism>
<reference evidence="1" key="1">
    <citation type="journal article" date="2015" name="Nature">
        <title>Complex archaea that bridge the gap between prokaryotes and eukaryotes.</title>
        <authorList>
            <person name="Spang A."/>
            <person name="Saw J.H."/>
            <person name="Jorgensen S.L."/>
            <person name="Zaremba-Niedzwiedzka K."/>
            <person name="Martijn J."/>
            <person name="Lind A.E."/>
            <person name="van Eijk R."/>
            <person name="Schleper C."/>
            <person name="Guy L."/>
            <person name="Ettema T.J."/>
        </authorList>
    </citation>
    <scope>NUCLEOTIDE SEQUENCE</scope>
</reference>
<accession>A0A0F9V6E5</accession>
<proteinExistence type="predicted"/>
<comment type="caution">
    <text evidence="1">The sequence shown here is derived from an EMBL/GenBank/DDBJ whole genome shotgun (WGS) entry which is preliminary data.</text>
</comment>
<sequence>MLKLKKTIAISAIALMGATSLTSTAVHAEVTANAAATSNYLWRGQEQTGGDAAISGGIDYANESGFYAGTWASNASWADEMTYELDLYAGFGGDINESVSYDVGYIYYAYPDAASEADADFSEIYGSISVEGFTFGASVLATSAASGDGTDFGDSLYLTADYGFAVGSNGTEMALHLGHYSGDFIGDDNILDYGVSISKDGFTFGLSDTDMDDSDIKAYVAYSVDFNL</sequence>
<dbReference type="Pfam" id="PF09694">
    <property type="entry name" value="Gcw_chp"/>
    <property type="match status" value="1"/>
</dbReference>
<evidence type="ECO:0008006" key="2">
    <source>
        <dbReference type="Google" id="ProtNLM"/>
    </source>
</evidence>